<name>A0A7S3YJ23_9EUKA</name>
<evidence type="ECO:0000313" key="4">
    <source>
        <dbReference type="EMBL" id="CAE0653218.1"/>
    </source>
</evidence>
<dbReference type="Gene3D" id="3.40.50.300">
    <property type="entry name" value="P-loop containing nucleotide triphosphate hydrolases"/>
    <property type="match status" value="1"/>
</dbReference>
<protein>
    <submittedName>
        <fullName evidence="4">Uncharacterized protein</fullName>
    </submittedName>
</protein>
<accession>A0A7S3YJ23</accession>
<dbReference type="PANTHER" id="PTHR47981">
    <property type="entry name" value="RAB FAMILY"/>
    <property type="match status" value="1"/>
</dbReference>
<dbReference type="GO" id="GO:0005525">
    <property type="term" value="F:GTP binding"/>
    <property type="evidence" value="ECO:0007669"/>
    <property type="project" value="UniProtKB-KW"/>
</dbReference>
<evidence type="ECO:0000256" key="1">
    <source>
        <dbReference type="ARBA" id="ARBA00006270"/>
    </source>
</evidence>
<keyword evidence="2" id="KW-0547">Nucleotide-binding</keyword>
<dbReference type="SUPFAM" id="SSF52540">
    <property type="entry name" value="P-loop containing nucleoside triphosphate hydrolases"/>
    <property type="match status" value="1"/>
</dbReference>
<sequence length="108" mass="12133">MSNNTRVDLKVILLGHKAVGKTSMFNRYVYDEFGKTAMTIGAYFAMKQCKIGGNKVYNLAIWVFESFNEEKVPYLTHGLYPICIEGATFSFPYEASLSQILCVLCSVP</sequence>
<dbReference type="PANTHER" id="PTHR47981:SF2">
    <property type="entry name" value="RAS-RELATED PROTEIN RABG3B"/>
    <property type="match status" value="1"/>
</dbReference>
<dbReference type="Pfam" id="PF08477">
    <property type="entry name" value="Roc"/>
    <property type="match status" value="1"/>
</dbReference>
<keyword evidence="3" id="KW-0342">GTP-binding</keyword>
<dbReference type="EMBL" id="HBIV01008096">
    <property type="protein sequence ID" value="CAE0653218.1"/>
    <property type="molecule type" value="Transcribed_RNA"/>
</dbReference>
<organism evidence="4">
    <name type="scientific">Lotharella globosa</name>
    <dbReference type="NCBI Taxonomy" id="91324"/>
    <lineage>
        <taxon>Eukaryota</taxon>
        <taxon>Sar</taxon>
        <taxon>Rhizaria</taxon>
        <taxon>Cercozoa</taxon>
        <taxon>Chlorarachniophyceae</taxon>
        <taxon>Lotharella</taxon>
    </lineage>
</organism>
<dbReference type="InterPro" id="IPR027417">
    <property type="entry name" value="P-loop_NTPase"/>
</dbReference>
<proteinExistence type="inferred from homology"/>
<comment type="similarity">
    <text evidence="1">Belongs to the small GTPase superfamily. Rab family.</text>
</comment>
<evidence type="ECO:0000256" key="2">
    <source>
        <dbReference type="ARBA" id="ARBA00022741"/>
    </source>
</evidence>
<dbReference type="GO" id="GO:0005774">
    <property type="term" value="C:vacuolar membrane"/>
    <property type="evidence" value="ECO:0007669"/>
    <property type="project" value="TreeGrafter"/>
</dbReference>
<evidence type="ECO:0000256" key="3">
    <source>
        <dbReference type="ARBA" id="ARBA00023134"/>
    </source>
</evidence>
<gene>
    <name evidence="4" type="ORF">LGLO00237_LOCUS6059</name>
</gene>
<reference evidence="4" key="1">
    <citation type="submission" date="2021-01" db="EMBL/GenBank/DDBJ databases">
        <authorList>
            <person name="Corre E."/>
            <person name="Pelletier E."/>
            <person name="Niang G."/>
            <person name="Scheremetjew M."/>
            <person name="Finn R."/>
            <person name="Kale V."/>
            <person name="Holt S."/>
            <person name="Cochrane G."/>
            <person name="Meng A."/>
            <person name="Brown T."/>
            <person name="Cohen L."/>
        </authorList>
    </citation>
    <scope>NUCLEOTIDE SEQUENCE</scope>
    <source>
        <strain evidence="4">CCCM811</strain>
    </source>
</reference>
<dbReference type="AlphaFoldDB" id="A0A7S3YJ23"/>